<accession>W7TL28</accession>
<feature type="compositionally biased region" description="Polar residues" evidence="1">
    <location>
        <begin position="218"/>
        <end position="228"/>
    </location>
</feature>
<comment type="caution">
    <text evidence="4">The sequence shown here is derived from an EMBL/GenBank/DDBJ whole genome shotgun (WGS) entry which is preliminary data.</text>
</comment>
<name>W7TL28_9STRA</name>
<gene>
    <name evidence="4" type="ORF">Naga_100041g48</name>
</gene>
<dbReference type="Proteomes" id="UP000019335">
    <property type="component" value="Unassembled WGS sequence"/>
</dbReference>
<evidence type="ECO:0000256" key="2">
    <source>
        <dbReference type="SAM" id="SignalP"/>
    </source>
</evidence>
<evidence type="ECO:0000256" key="1">
    <source>
        <dbReference type="SAM" id="MobiDB-lite"/>
    </source>
</evidence>
<dbReference type="EMBL" id="AZIL01002630">
    <property type="protein sequence ID" value="EWM21131.1"/>
    <property type="molecule type" value="Genomic_DNA"/>
</dbReference>
<dbReference type="OrthoDB" id="195920at2759"/>
<dbReference type="InterPro" id="IPR018637">
    <property type="entry name" value="DUF2059"/>
</dbReference>
<proteinExistence type="predicted"/>
<reference evidence="4 5" key="1">
    <citation type="journal article" date="2014" name="Mol. Plant">
        <title>Chromosome Scale Genome Assembly and Transcriptome Profiling of Nannochloropsis gaditana in Nitrogen Depletion.</title>
        <authorList>
            <person name="Corteggiani Carpinelli E."/>
            <person name="Telatin A."/>
            <person name="Vitulo N."/>
            <person name="Forcato C."/>
            <person name="D'Angelo M."/>
            <person name="Schiavon R."/>
            <person name="Vezzi A."/>
            <person name="Giacometti G.M."/>
            <person name="Morosinotto T."/>
            <person name="Valle G."/>
        </authorList>
    </citation>
    <scope>NUCLEOTIDE SEQUENCE [LARGE SCALE GENOMIC DNA]</scope>
    <source>
        <strain evidence="4 5">B-31</strain>
    </source>
</reference>
<feature type="compositionally biased region" description="Basic and acidic residues" evidence="1">
    <location>
        <begin position="232"/>
        <end position="243"/>
    </location>
</feature>
<sequence>MVIPSKRRRIPYLFLFLFFSIVLLLAWAPRSMAAKAKNAKTKDTIKQKKGQKEQKSPQMKKQGETATPKRQQKQQQRPREKLEDLSLMDDTKENRQYHAARVMKGTPLIEILEGLVQEAARLKGSEAAEEIRKAILESDTRALTQVMEKAYAGTFSAEELAFIADYSNSEVGKRVQRKMSQYVAKVTPAMEAFTKEVFSGPGLQGQGQGPQEWQDQQALYSSKGTTVYMNEGKPKGRQKEQGKKRAAARAGPASANGGDGEL</sequence>
<feature type="compositionally biased region" description="Basic and acidic residues" evidence="1">
    <location>
        <begin position="40"/>
        <end position="55"/>
    </location>
</feature>
<keyword evidence="2" id="KW-0732">Signal</keyword>
<feature type="chain" id="PRO_5004900795" description="DUF2059 domain-containing protein" evidence="2">
    <location>
        <begin position="34"/>
        <end position="262"/>
    </location>
</feature>
<feature type="region of interest" description="Disordered" evidence="1">
    <location>
        <begin position="36"/>
        <end position="88"/>
    </location>
</feature>
<evidence type="ECO:0000313" key="4">
    <source>
        <dbReference type="EMBL" id="EWM21131.1"/>
    </source>
</evidence>
<feature type="domain" description="DUF2059" evidence="3">
    <location>
        <begin position="143"/>
        <end position="196"/>
    </location>
</feature>
<protein>
    <recommendedName>
        <fullName evidence="3">DUF2059 domain-containing protein</fullName>
    </recommendedName>
</protein>
<dbReference type="AlphaFoldDB" id="W7TL28"/>
<feature type="compositionally biased region" description="Basic and acidic residues" evidence="1">
    <location>
        <begin position="77"/>
        <end position="88"/>
    </location>
</feature>
<evidence type="ECO:0000313" key="5">
    <source>
        <dbReference type="Proteomes" id="UP000019335"/>
    </source>
</evidence>
<feature type="region of interest" description="Disordered" evidence="1">
    <location>
        <begin position="200"/>
        <end position="262"/>
    </location>
</feature>
<organism evidence="4 5">
    <name type="scientific">Nannochloropsis gaditana</name>
    <dbReference type="NCBI Taxonomy" id="72520"/>
    <lineage>
        <taxon>Eukaryota</taxon>
        <taxon>Sar</taxon>
        <taxon>Stramenopiles</taxon>
        <taxon>Ochrophyta</taxon>
        <taxon>Eustigmatophyceae</taxon>
        <taxon>Eustigmatales</taxon>
        <taxon>Monodopsidaceae</taxon>
        <taxon>Nannochloropsis</taxon>
    </lineage>
</organism>
<dbReference type="Pfam" id="PF09832">
    <property type="entry name" value="DUF2059"/>
    <property type="match status" value="1"/>
</dbReference>
<evidence type="ECO:0000259" key="3">
    <source>
        <dbReference type="Pfam" id="PF09832"/>
    </source>
</evidence>
<feature type="signal peptide" evidence="2">
    <location>
        <begin position="1"/>
        <end position="33"/>
    </location>
</feature>
<keyword evidence="5" id="KW-1185">Reference proteome</keyword>